<dbReference type="Pfam" id="PF00953">
    <property type="entry name" value="Glycos_transf_4"/>
    <property type="match status" value="1"/>
</dbReference>
<name>A0ABZ1BLH8_9FIRM</name>
<gene>
    <name evidence="8" type="ORF">VLY81_08250</name>
</gene>
<organism evidence="8 9">
    <name type="scientific">Geochorda subterranea</name>
    <dbReference type="NCBI Taxonomy" id="3109564"/>
    <lineage>
        <taxon>Bacteria</taxon>
        <taxon>Bacillati</taxon>
        <taxon>Bacillota</taxon>
        <taxon>Limnochordia</taxon>
        <taxon>Limnochordales</taxon>
        <taxon>Geochordaceae</taxon>
        <taxon>Geochorda</taxon>
    </lineage>
</organism>
<evidence type="ECO:0008006" key="10">
    <source>
        <dbReference type="Google" id="ProtNLM"/>
    </source>
</evidence>
<comment type="subcellular location">
    <subcellularLocation>
        <location evidence="1">Membrane</location>
        <topology evidence="1">Multi-pass membrane protein</topology>
    </subcellularLocation>
</comment>
<feature type="transmembrane region" description="Helical" evidence="7">
    <location>
        <begin position="41"/>
        <end position="61"/>
    </location>
</feature>
<protein>
    <recommendedName>
        <fullName evidence="10">UDP-N-acetylmuramyl pentapeptide phosphotransferase/UDP-N-acetylglucosamine-1-phosphate transferase</fullName>
    </recommendedName>
</protein>
<dbReference type="InterPro" id="IPR000715">
    <property type="entry name" value="Glycosyl_transferase_4"/>
</dbReference>
<evidence type="ECO:0000313" key="8">
    <source>
        <dbReference type="EMBL" id="WRP13443.1"/>
    </source>
</evidence>
<evidence type="ECO:0000256" key="7">
    <source>
        <dbReference type="SAM" id="Phobius"/>
    </source>
</evidence>
<accession>A0ABZ1BLH8</accession>
<reference evidence="9" key="1">
    <citation type="submission" date="2023-12" db="EMBL/GenBank/DDBJ databases">
        <title>Novel isolates from deep terrestrial aquifers shed light on the physiology and ecology of the class Limnochordia.</title>
        <authorList>
            <person name="Karnachuk O.V."/>
            <person name="Lukina A.P."/>
            <person name="Avakyan M.R."/>
            <person name="Kadnikov V."/>
            <person name="Begmatov S."/>
            <person name="Beletsky A.V."/>
            <person name="Mardanov A.V."/>
            <person name="Ravin N.V."/>
        </authorList>
    </citation>
    <scope>NUCLEOTIDE SEQUENCE [LARGE SCALE GENOMIC DNA]</scope>
    <source>
        <strain evidence="9">LN</strain>
    </source>
</reference>
<keyword evidence="5 7" id="KW-0472">Membrane</keyword>
<proteinExistence type="predicted"/>
<keyword evidence="3 7" id="KW-0812">Transmembrane</keyword>
<evidence type="ECO:0000313" key="9">
    <source>
        <dbReference type="Proteomes" id="UP001333102"/>
    </source>
</evidence>
<feature type="region of interest" description="Disordered" evidence="6">
    <location>
        <begin position="276"/>
        <end position="296"/>
    </location>
</feature>
<dbReference type="Proteomes" id="UP001333102">
    <property type="component" value="Chromosome"/>
</dbReference>
<keyword evidence="9" id="KW-1185">Reference proteome</keyword>
<evidence type="ECO:0000256" key="5">
    <source>
        <dbReference type="ARBA" id="ARBA00023136"/>
    </source>
</evidence>
<evidence type="ECO:0000256" key="4">
    <source>
        <dbReference type="ARBA" id="ARBA00022989"/>
    </source>
</evidence>
<dbReference type="RefSeq" id="WP_324667688.1">
    <property type="nucleotide sequence ID" value="NZ_CP141614.1"/>
</dbReference>
<evidence type="ECO:0000256" key="3">
    <source>
        <dbReference type="ARBA" id="ARBA00022692"/>
    </source>
</evidence>
<evidence type="ECO:0000256" key="6">
    <source>
        <dbReference type="SAM" id="MobiDB-lite"/>
    </source>
</evidence>
<dbReference type="EMBL" id="CP141614">
    <property type="protein sequence ID" value="WRP13443.1"/>
    <property type="molecule type" value="Genomic_DNA"/>
</dbReference>
<sequence length="296" mass="30197">MEAWRAATAGAAAFWMTRRGTPLLAAVLDGARLVRRRRRDGRVVPTAAGLGPVGAGVAAAAAADDDDRSVRRLYLPVLAGALAGVVDDAAVGGPRGWRAHWQSLRDGRPSTGILKAALIGLMVGAAASGGVRRRGAARSILTGASAVLAANALNQLDTGPGRAAGAFVAGYAAVGLMADPTRREGWLAALPLAAAVLGYWPHDRRGAVMMGDAGANALGAALGWVAGESLSLRRLVAWTATLLAVNGLLDRWSLSRWVELRRSALRARRPLAMAGPTAAHGQGVSPAGAKVPSALG</sequence>
<keyword evidence="4 7" id="KW-1133">Transmembrane helix</keyword>
<keyword evidence="2" id="KW-0808">Transferase</keyword>
<feature type="transmembrane region" description="Helical" evidence="7">
    <location>
        <begin position="112"/>
        <end position="131"/>
    </location>
</feature>
<evidence type="ECO:0000256" key="2">
    <source>
        <dbReference type="ARBA" id="ARBA00022679"/>
    </source>
</evidence>
<evidence type="ECO:0000256" key="1">
    <source>
        <dbReference type="ARBA" id="ARBA00004141"/>
    </source>
</evidence>